<feature type="region of interest" description="Disordered" evidence="1">
    <location>
        <begin position="166"/>
        <end position="196"/>
    </location>
</feature>
<evidence type="ECO:0000256" key="1">
    <source>
        <dbReference type="SAM" id="MobiDB-lite"/>
    </source>
</evidence>
<organism evidence="2 3">
    <name type="scientific">Brevibacterium casei</name>
    <dbReference type="NCBI Taxonomy" id="33889"/>
    <lineage>
        <taxon>Bacteria</taxon>
        <taxon>Bacillati</taxon>
        <taxon>Actinomycetota</taxon>
        <taxon>Actinomycetes</taxon>
        <taxon>Micrococcales</taxon>
        <taxon>Brevibacteriaceae</taxon>
        <taxon>Brevibacterium</taxon>
    </lineage>
</organism>
<protein>
    <submittedName>
        <fullName evidence="2">Uncharacterized protein</fullName>
    </submittedName>
</protein>
<dbReference type="AlphaFoldDB" id="A0A449CXY2"/>
<feature type="region of interest" description="Disordered" evidence="1">
    <location>
        <begin position="275"/>
        <end position="326"/>
    </location>
</feature>
<proteinExistence type="predicted"/>
<sequence>MDHATLRARNSSRFATAQLGFEVSKPDPRARSVRFFTYILEQRTTRKINHRRQEVFTSITRSMYLRLGAPVRDSFFRWEDESGSHYPLASLMSSRSGKAGGGRGGKTRLALYLSLLWVAAGKDHSSNRPTSTWAALLGLSDPDRAGSRAIRATWKELEQRGFVTISPAAKGDEPPTITPLREDGSRRPYTRPQGLEGDTYRRIPELAWRSLFPDEELTGPGLAMYLVALRTAGKAQTTSRLVFPADYFREEYGLGESTRKAGLRNLSYLGVLDARQDSTDPYGDPSRRRRRRNTYDLLEAYASPPPISREETERPAQESPENRRWP</sequence>
<dbReference type="EMBL" id="CAACXN010000004">
    <property type="protein sequence ID" value="VEW10197.1"/>
    <property type="molecule type" value="Genomic_DNA"/>
</dbReference>
<dbReference type="Proteomes" id="UP000386281">
    <property type="component" value="Unassembled WGS sequence"/>
</dbReference>
<reference evidence="2 3" key="1">
    <citation type="submission" date="2019-02" db="EMBL/GenBank/DDBJ databases">
        <authorList>
            <consortium name="Pathogen Informatics"/>
        </authorList>
    </citation>
    <scope>NUCLEOTIDE SEQUENCE [LARGE SCALE GENOMIC DNA]</scope>
    <source>
        <strain evidence="2 3">3012STDY7078520</strain>
    </source>
</reference>
<evidence type="ECO:0000313" key="2">
    <source>
        <dbReference type="EMBL" id="VEW10197.1"/>
    </source>
</evidence>
<accession>A0A449CXY2</accession>
<gene>
    <name evidence="2" type="ORF">NCTC12391_00019</name>
</gene>
<name>A0A449CXY2_9MICO</name>
<evidence type="ECO:0000313" key="3">
    <source>
        <dbReference type="Proteomes" id="UP000386281"/>
    </source>
</evidence>
<feature type="compositionally biased region" description="Basic and acidic residues" evidence="1">
    <location>
        <begin position="308"/>
        <end position="326"/>
    </location>
</feature>